<dbReference type="Proteomes" id="UP001060215">
    <property type="component" value="Chromosome 12"/>
</dbReference>
<evidence type="ECO:0000313" key="1">
    <source>
        <dbReference type="EMBL" id="KAI7995994.1"/>
    </source>
</evidence>
<proteinExistence type="predicted"/>
<gene>
    <name evidence="1" type="ORF">LOK49_LG11G01030</name>
</gene>
<comment type="caution">
    <text evidence="1">The sequence shown here is derived from an EMBL/GenBank/DDBJ whole genome shotgun (WGS) entry which is preliminary data.</text>
</comment>
<dbReference type="EMBL" id="CM045769">
    <property type="protein sequence ID" value="KAI7995994.1"/>
    <property type="molecule type" value="Genomic_DNA"/>
</dbReference>
<sequence length="44" mass="4847">MVIMASFVEQLSTVTVEIFLSIFQSIIHSSKVSQRTSFVCGHGT</sequence>
<accession>A0ACC0G4Z4</accession>
<name>A0ACC0G4Z4_9ERIC</name>
<keyword evidence="2" id="KW-1185">Reference proteome</keyword>
<reference evidence="1 2" key="1">
    <citation type="journal article" date="2022" name="Plant J.">
        <title>Chromosome-level genome of Camellia lanceoleosa provides a valuable resource for understanding genome evolution and self-incompatibility.</title>
        <authorList>
            <person name="Gong W."/>
            <person name="Xiao S."/>
            <person name="Wang L."/>
            <person name="Liao Z."/>
            <person name="Chang Y."/>
            <person name="Mo W."/>
            <person name="Hu G."/>
            <person name="Li W."/>
            <person name="Zhao G."/>
            <person name="Zhu H."/>
            <person name="Hu X."/>
            <person name="Ji K."/>
            <person name="Xiang X."/>
            <person name="Song Q."/>
            <person name="Yuan D."/>
            <person name="Jin S."/>
            <person name="Zhang L."/>
        </authorList>
    </citation>
    <scope>NUCLEOTIDE SEQUENCE [LARGE SCALE GENOMIC DNA]</scope>
    <source>
        <strain evidence="1">SQ_2022a</strain>
    </source>
</reference>
<protein>
    <submittedName>
        <fullName evidence="1">Uncharacterized protein</fullName>
    </submittedName>
</protein>
<organism evidence="1 2">
    <name type="scientific">Camellia lanceoleosa</name>
    <dbReference type="NCBI Taxonomy" id="1840588"/>
    <lineage>
        <taxon>Eukaryota</taxon>
        <taxon>Viridiplantae</taxon>
        <taxon>Streptophyta</taxon>
        <taxon>Embryophyta</taxon>
        <taxon>Tracheophyta</taxon>
        <taxon>Spermatophyta</taxon>
        <taxon>Magnoliopsida</taxon>
        <taxon>eudicotyledons</taxon>
        <taxon>Gunneridae</taxon>
        <taxon>Pentapetalae</taxon>
        <taxon>asterids</taxon>
        <taxon>Ericales</taxon>
        <taxon>Theaceae</taxon>
        <taxon>Camellia</taxon>
    </lineage>
</organism>
<evidence type="ECO:0000313" key="2">
    <source>
        <dbReference type="Proteomes" id="UP001060215"/>
    </source>
</evidence>